<keyword evidence="2" id="KW-1185">Reference proteome</keyword>
<dbReference type="EMBL" id="KL596935">
    <property type="protein sequence ID" value="KER21876.1"/>
    <property type="molecule type" value="Genomic_DNA"/>
</dbReference>
<dbReference type="CTD" id="20324074"/>
<dbReference type="RefSeq" id="XP_009174386.1">
    <property type="nucleotide sequence ID" value="XM_009176122.1"/>
</dbReference>
<dbReference type="KEGG" id="ovi:T265_09906"/>
<dbReference type="GeneID" id="20324074"/>
<dbReference type="OrthoDB" id="10012075at2759"/>
<evidence type="ECO:0000313" key="2">
    <source>
        <dbReference type="Proteomes" id="UP000054324"/>
    </source>
</evidence>
<sequence length="160" mass="18337">MKLVADRMAVDLFAELGNWLANVSSPVEETSSVRMNETEIKGKLRDSGYPARRQLRRMLVPVAKIQQGMEWNNVPKEKHSALVQLKDHPPSNRNRDCAYKIKYSDCGRVCTGQTVGELQTRIGQHRRKSNRSPRGPYEYRALLKDAALMERELDTGRKQI</sequence>
<proteinExistence type="predicted"/>
<name>A0A074Z458_OPIVI</name>
<organism evidence="1 2">
    <name type="scientific">Opisthorchis viverrini</name>
    <name type="common">Southeast Asian liver fluke</name>
    <dbReference type="NCBI Taxonomy" id="6198"/>
    <lineage>
        <taxon>Eukaryota</taxon>
        <taxon>Metazoa</taxon>
        <taxon>Spiralia</taxon>
        <taxon>Lophotrochozoa</taxon>
        <taxon>Platyhelminthes</taxon>
        <taxon>Trematoda</taxon>
        <taxon>Digenea</taxon>
        <taxon>Opisthorchiida</taxon>
        <taxon>Opisthorchiata</taxon>
        <taxon>Opisthorchiidae</taxon>
        <taxon>Opisthorchis</taxon>
    </lineage>
</organism>
<reference evidence="1 2" key="1">
    <citation type="submission" date="2013-11" db="EMBL/GenBank/DDBJ databases">
        <title>Opisthorchis viverrini - life in the bile duct.</title>
        <authorList>
            <person name="Young N.D."/>
            <person name="Nagarajan N."/>
            <person name="Lin S.J."/>
            <person name="Korhonen P.K."/>
            <person name="Jex A.R."/>
            <person name="Hall R.S."/>
            <person name="Safavi-Hemami H."/>
            <person name="Kaewkong W."/>
            <person name="Bertrand D."/>
            <person name="Gao S."/>
            <person name="Seet Q."/>
            <person name="Wongkham S."/>
            <person name="Teh B.T."/>
            <person name="Wongkham C."/>
            <person name="Intapan P.M."/>
            <person name="Maleewong W."/>
            <person name="Yang X."/>
            <person name="Hu M."/>
            <person name="Wang Z."/>
            <person name="Hofmann A."/>
            <person name="Sternberg P.W."/>
            <person name="Tan P."/>
            <person name="Wang J."/>
            <person name="Gasser R.B."/>
        </authorList>
    </citation>
    <scope>NUCLEOTIDE SEQUENCE [LARGE SCALE GENOMIC DNA]</scope>
</reference>
<protein>
    <recommendedName>
        <fullName evidence="3">GIY-YIG domain-containing protein</fullName>
    </recommendedName>
</protein>
<accession>A0A074Z458</accession>
<dbReference type="Proteomes" id="UP000054324">
    <property type="component" value="Unassembled WGS sequence"/>
</dbReference>
<dbReference type="AlphaFoldDB" id="A0A074Z458"/>
<evidence type="ECO:0008006" key="3">
    <source>
        <dbReference type="Google" id="ProtNLM"/>
    </source>
</evidence>
<gene>
    <name evidence="1" type="ORF">T265_09906</name>
</gene>
<evidence type="ECO:0000313" key="1">
    <source>
        <dbReference type="EMBL" id="KER21876.1"/>
    </source>
</evidence>